<dbReference type="OrthoDB" id="2426273at2759"/>
<dbReference type="PANTHER" id="PTHR39596">
    <property type="match status" value="1"/>
</dbReference>
<gene>
    <name evidence="1" type="ORF">HIM_08668</name>
</gene>
<evidence type="ECO:0000313" key="2">
    <source>
        <dbReference type="Proteomes" id="UP000054481"/>
    </source>
</evidence>
<organism evidence="1 2">
    <name type="scientific">Hirsutella minnesotensis 3608</name>
    <dbReference type="NCBI Taxonomy" id="1043627"/>
    <lineage>
        <taxon>Eukaryota</taxon>
        <taxon>Fungi</taxon>
        <taxon>Dikarya</taxon>
        <taxon>Ascomycota</taxon>
        <taxon>Pezizomycotina</taxon>
        <taxon>Sordariomycetes</taxon>
        <taxon>Hypocreomycetidae</taxon>
        <taxon>Hypocreales</taxon>
        <taxon>Ophiocordycipitaceae</taxon>
        <taxon>Hirsutella</taxon>
    </lineage>
</organism>
<keyword evidence="2" id="KW-1185">Reference proteome</keyword>
<protein>
    <recommendedName>
        <fullName evidence="3">Heterokaryon incompatibility domain-containing protein</fullName>
    </recommendedName>
</protein>
<dbReference type="PANTHER" id="PTHR39596:SF2">
    <property type="entry name" value="HET DOMAIN PROTEIN (AFU_ORTHOLOGUE AFUA_1G17550)-RELATED"/>
    <property type="match status" value="1"/>
</dbReference>
<accession>A0A0F7ZY61</accession>
<reference evidence="1 2" key="1">
    <citation type="journal article" date="2014" name="Genome Biol. Evol.">
        <title>Comparative genomics and transcriptomics analyses reveal divergent lifestyle features of nematode endoparasitic fungus Hirsutella minnesotensis.</title>
        <authorList>
            <person name="Lai Y."/>
            <person name="Liu K."/>
            <person name="Zhang X."/>
            <person name="Zhang X."/>
            <person name="Li K."/>
            <person name="Wang N."/>
            <person name="Shu C."/>
            <person name="Wu Y."/>
            <person name="Wang C."/>
            <person name="Bushley K.E."/>
            <person name="Xiang M."/>
            <person name="Liu X."/>
        </authorList>
    </citation>
    <scope>NUCLEOTIDE SEQUENCE [LARGE SCALE GENOMIC DNA]</scope>
    <source>
        <strain evidence="1 2">3608</strain>
    </source>
</reference>
<dbReference type="EMBL" id="KQ030557">
    <property type="protein sequence ID" value="KJZ71912.1"/>
    <property type="molecule type" value="Genomic_DNA"/>
</dbReference>
<dbReference type="Proteomes" id="UP000054481">
    <property type="component" value="Unassembled WGS sequence"/>
</dbReference>
<evidence type="ECO:0008006" key="3">
    <source>
        <dbReference type="Google" id="ProtNLM"/>
    </source>
</evidence>
<proteinExistence type="predicted"/>
<dbReference type="AlphaFoldDB" id="A0A0F7ZY61"/>
<sequence length="842" mass="93738">MDHLPNFRAATRPYSSVPYLGTGHYDGSRFREYASSHGWDVSKLQQGDFVAATNKSPCGAGFLQDWLYFGVLHELFAAAGKKSPQVHLFVQDTARGKTVTSRRLDGLISKSVSSIARLGKKKKEAKLGCLDDALDIASSVVKQLWRLAMGNGQSPLPMETVLSIMILGSSIDKALDDAGLSPAATRRHWNLAEAAKLSMQRSGWCPRDVALTGQFLSEVSMFCASHLQRGPEAQAAHDRCSEVACETRQTDGATYQTKHSSDGCRCDFWRADPDELQGIIRQGRIPYIQLRREGKSVSPTLQSLRDSLVKGPHNRFVVFSHVWSDGLGNPRENALPMCQLERFYDMLCDSPWDDVAGRQMIEGLQAGKYKGRRMENTASFPPKSWRRWGRRTLNTTINIWIDTLCVPIDKEMRKVAIGMLKRYYSFATMTVVLDKELCALQHKQYAESELLLRIGLSGWMSRCWTMQEAIVAGGSLALRFHDGWYSLMDSVAFVRRQSSTIGVNVLSEQQKAKTKHLRRGTKLVCYPLFAAVFLCNSAQVVCNGCTDLVCVHFPRAVWRAIRPKKSIKPSTTSETLLAECKHMFDPISHLCQDASAARPGDPEYAAEAVRRIELSWHGLRHRNTSHAPDRFVNFAFGCAMRDADFDLMKRLLGLPAPDRLRAWLLSQDALPSGLLFLGGPKMEMPGYRWAPTDIHPGVLEPGSPASCVRGKHGGHVPEGSLQLYRPGLLWEQPDTRPLASIWAACELDSDLLHAVELEQGSVQPESLCPLGQGQYGIIFSRPPTPGHGVTGVLLANVARRSDAYTGQFLCRVIVRTRPRNATDPTAVLPVRRLAEHQKWMVS</sequence>
<evidence type="ECO:0000313" key="1">
    <source>
        <dbReference type="EMBL" id="KJZ71912.1"/>
    </source>
</evidence>
<name>A0A0F7ZY61_9HYPO</name>